<organism evidence="2 3">
    <name type="scientific">Flavobacterium piscis</name>
    <dbReference type="NCBI Taxonomy" id="1114874"/>
    <lineage>
        <taxon>Bacteria</taxon>
        <taxon>Pseudomonadati</taxon>
        <taxon>Bacteroidota</taxon>
        <taxon>Flavobacteriia</taxon>
        <taxon>Flavobacteriales</taxon>
        <taxon>Flavobacteriaceae</taxon>
        <taxon>Flavobacterium</taxon>
    </lineage>
</organism>
<dbReference type="EMBL" id="JAVDWQ010000006">
    <property type="protein sequence ID" value="MDR7210285.1"/>
    <property type="molecule type" value="Genomic_DNA"/>
</dbReference>
<gene>
    <name evidence="2" type="ORF">J2W48_002225</name>
</gene>
<protein>
    <submittedName>
        <fullName evidence="2">Uncharacterized protein</fullName>
    </submittedName>
</protein>
<keyword evidence="1" id="KW-1133">Transmembrane helix</keyword>
<evidence type="ECO:0000313" key="3">
    <source>
        <dbReference type="Proteomes" id="UP001269081"/>
    </source>
</evidence>
<accession>A0ABU1Y7T1</accession>
<evidence type="ECO:0000256" key="1">
    <source>
        <dbReference type="SAM" id="Phobius"/>
    </source>
</evidence>
<keyword evidence="1" id="KW-0812">Transmembrane</keyword>
<sequence>MDKSNSWQGGMLLWVLFRTIVFRYLNRYILVGTVDTKTDFSRDDIGKLNFFIAYF</sequence>
<dbReference type="Proteomes" id="UP001269081">
    <property type="component" value="Unassembled WGS sequence"/>
</dbReference>
<keyword evidence="1" id="KW-0472">Membrane</keyword>
<feature type="transmembrane region" description="Helical" evidence="1">
    <location>
        <begin position="6"/>
        <end position="25"/>
    </location>
</feature>
<proteinExistence type="predicted"/>
<name>A0ABU1Y7T1_9FLAO</name>
<keyword evidence="3" id="KW-1185">Reference proteome</keyword>
<evidence type="ECO:0000313" key="2">
    <source>
        <dbReference type="EMBL" id="MDR7210285.1"/>
    </source>
</evidence>
<reference evidence="2 3" key="1">
    <citation type="submission" date="2023-07" db="EMBL/GenBank/DDBJ databases">
        <title>Sorghum-associated microbial communities from plants grown in Nebraska, USA.</title>
        <authorList>
            <person name="Schachtman D."/>
        </authorList>
    </citation>
    <scope>NUCLEOTIDE SEQUENCE [LARGE SCALE GENOMIC DNA]</scope>
    <source>
        <strain evidence="2 3">4129</strain>
    </source>
</reference>
<comment type="caution">
    <text evidence="2">The sequence shown here is derived from an EMBL/GenBank/DDBJ whole genome shotgun (WGS) entry which is preliminary data.</text>
</comment>